<reference evidence="1" key="1">
    <citation type="submission" date="2023-06" db="EMBL/GenBank/DDBJ databases">
        <authorList>
            <consortium name="Lawrence Berkeley National Laboratory"/>
            <person name="Ahrendt S."/>
            <person name="Sahu N."/>
            <person name="Indic B."/>
            <person name="Wong-Bajracharya J."/>
            <person name="Merenyi Z."/>
            <person name="Ke H.-M."/>
            <person name="Monk M."/>
            <person name="Kocsube S."/>
            <person name="Drula E."/>
            <person name="Lipzen A."/>
            <person name="Balint B."/>
            <person name="Henrissat B."/>
            <person name="Andreopoulos B."/>
            <person name="Martin F.M."/>
            <person name="Harder C.B."/>
            <person name="Rigling D."/>
            <person name="Ford K.L."/>
            <person name="Foster G.D."/>
            <person name="Pangilinan J."/>
            <person name="Papanicolaou A."/>
            <person name="Barry K."/>
            <person name="LaButti K."/>
            <person name="Viragh M."/>
            <person name="Koriabine M."/>
            <person name="Yan M."/>
            <person name="Riley R."/>
            <person name="Champramary S."/>
            <person name="Plett K.L."/>
            <person name="Tsai I.J."/>
            <person name="Slot J."/>
            <person name="Sipos G."/>
            <person name="Plett J."/>
            <person name="Nagy L.G."/>
            <person name="Grigoriev I.V."/>
        </authorList>
    </citation>
    <scope>NUCLEOTIDE SEQUENCE</scope>
    <source>
        <strain evidence="1">HWK02</strain>
    </source>
</reference>
<evidence type="ECO:0000313" key="1">
    <source>
        <dbReference type="EMBL" id="KAK0504939.1"/>
    </source>
</evidence>
<gene>
    <name evidence="1" type="ORF">EDD18DRAFT_1343742</name>
</gene>
<dbReference type="AlphaFoldDB" id="A0AA39QMA3"/>
<dbReference type="EMBL" id="JAUEPU010000002">
    <property type="protein sequence ID" value="KAK0504939.1"/>
    <property type="molecule type" value="Genomic_DNA"/>
</dbReference>
<evidence type="ECO:0000313" key="2">
    <source>
        <dbReference type="Proteomes" id="UP001175228"/>
    </source>
</evidence>
<name>A0AA39QMA3_9AGAR</name>
<organism evidence="1 2">
    <name type="scientific">Armillaria luteobubalina</name>
    <dbReference type="NCBI Taxonomy" id="153913"/>
    <lineage>
        <taxon>Eukaryota</taxon>
        <taxon>Fungi</taxon>
        <taxon>Dikarya</taxon>
        <taxon>Basidiomycota</taxon>
        <taxon>Agaricomycotina</taxon>
        <taxon>Agaricomycetes</taxon>
        <taxon>Agaricomycetidae</taxon>
        <taxon>Agaricales</taxon>
        <taxon>Marasmiineae</taxon>
        <taxon>Physalacriaceae</taxon>
        <taxon>Armillaria</taxon>
    </lineage>
</organism>
<comment type="caution">
    <text evidence="1">The sequence shown here is derived from an EMBL/GenBank/DDBJ whole genome shotgun (WGS) entry which is preliminary data.</text>
</comment>
<accession>A0AA39QMA3</accession>
<proteinExistence type="predicted"/>
<protein>
    <submittedName>
        <fullName evidence="1">Uncharacterized protein</fullName>
    </submittedName>
</protein>
<dbReference type="Proteomes" id="UP001175228">
    <property type="component" value="Unassembled WGS sequence"/>
</dbReference>
<sequence>MFPFEELNPHLQWLLPLFDNEVAENARQCNMVSTITQAHPILLTFCQQLSKTPNDAHAPYICNLLKSVMWLASALTPDSYVEEWGDWSLTMKELKTSMLLNPQS</sequence>
<keyword evidence="2" id="KW-1185">Reference proteome</keyword>